<dbReference type="EMBL" id="CP022932">
    <property type="protein sequence ID" value="ASV33915.1"/>
    <property type="molecule type" value="Genomic_DNA"/>
</dbReference>
<gene>
    <name evidence="1" type="ORF">CJJ18_07860</name>
</gene>
<organism evidence="1 2">
    <name type="scientific">Candidatus Williamhamiltonella defendens</name>
    <dbReference type="NCBI Taxonomy" id="138072"/>
    <lineage>
        <taxon>Bacteria</taxon>
        <taxon>Pseudomonadati</taxon>
        <taxon>Pseudomonadota</taxon>
        <taxon>Gammaproteobacteria</taxon>
        <taxon>Enterobacterales</taxon>
        <taxon>Enterobacteriaceae</taxon>
        <taxon>aphid secondary symbionts</taxon>
        <taxon>Candidatus Williamhamiltonella</taxon>
    </lineage>
</organism>
<name>A0AAC9YG53_9ENTR</name>
<reference evidence="1" key="1">
    <citation type="submission" date="2017-08" db="EMBL/GenBank/DDBJ databases">
        <title>Genome sequence of Candidatus Hamiltonella defensa from Acyrthosiphon pisum strain MI47.</title>
        <authorList>
            <person name="Patel V.A."/>
            <person name="Chevignon G."/>
            <person name="Russell J.A."/>
            <person name="Oliver K.M."/>
        </authorList>
    </citation>
    <scope>NUCLEOTIDE SEQUENCE</scope>
    <source>
        <strain evidence="1">MI47</strain>
    </source>
</reference>
<accession>A0AAC9YG53</accession>
<evidence type="ECO:0000313" key="1">
    <source>
        <dbReference type="EMBL" id="ASV33915.1"/>
    </source>
</evidence>
<dbReference type="Proteomes" id="UP000792865">
    <property type="component" value="Chromosome"/>
</dbReference>
<sequence length="107" mass="11851">MNALSVKSTGDFHFVLVSISSRFFAVDGSHTAMANFTLSLNGRVREQITNRLNVRKTGGGGHYWGYDTVGVVQKQYRLNIAQGDHLRVALSSAHYHLSSDIRIDLSN</sequence>
<protein>
    <submittedName>
        <fullName evidence="1">Uncharacterized protein</fullName>
    </submittedName>
</protein>
<proteinExistence type="predicted"/>
<evidence type="ECO:0000313" key="2">
    <source>
        <dbReference type="Proteomes" id="UP000792865"/>
    </source>
</evidence>
<dbReference type="AlphaFoldDB" id="A0AAC9YG53"/>